<feature type="domain" description="UDP-N-acetylglucosamine 2-epimerase" evidence="5">
    <location>
        <begin position="29"/>
        <end position="376"/>
    </location>
</feature>
<dbReference type="InterPro" id="IPR003331">
    <property type="entry name" value="UDP_GlcNAc_Epimerase_2_dom"/>
</dbReference>
<evidence type="ECO:0000256" key="2">
    <source>
        <dbReference type="ARBA" id="ARBA00038209"/>
    </source>
</evidence>
<dbReference type="AlphaFoldDB" id="A0A8J6XV68"/>
<accession>A0A8J6XV68</accession>
<dbReference type="EMBL" id="JACXWD010000035">
    <property type="protein sequence ID" value="MBD3868568.1"/>
    <property type="molecule type" value="Genomic_DNA"/>
</dbReference>
<proteinExistence type="inferred from homology"/>
<evidence type="ECO:0000256" key="4">
    <source>
        <dbReference type="RuleBase" id="RU003513"/>
    </source>
</evidence>
<dbReference type="EC" id="5.1.3.14" evidence="3"/>
<dbReference type="PANTHER" id="PTHR43174:SF2">
    <property type="entry name" value="UDP-N-ACETYLGLUCOSAMINE 2-EPIMERASE"/>
    <property type="match status" value="1"/>
</dbReference>
<sequence>MVGNSKSRICVIFGTRPEAIKLLPLVIAAKSDPRFDCRICVTAQHRELLDTVLDGFGISVDRDLDLMQEDQSLGSLTSRAMAALDQYLEQHRPDLVLVQGDTTTSLCAALAAFYRKIPVGHVEAGLRTRNVESPWPEEANRVLISRLADLHFAPTETNRDHLLREDVPADRIFVTGNTVIDALRLALKQIEKNPAPMNGLPRDLLRSVNGNLILITAHRRENFGEHLRSICHAITEIAERFPAYQFVYPVHPNPNVQEMARKILVPAGLANIHLLQPLGYLPFVYLMTRSKLLLTDSGGIQEEAPYLGKPVLVMRDTTERPEGVATGTTRLIGTSAGEIVEAVSALLDGKNGDYTSMARRVAPFGDGMASGQILEACASFLDWDDSTPPG</sequence>
<evidence type="ECO:0000313" key="6">
    <source>
        <dbReference type="EMBL" id="MBD3868568.1"/>
    </source>
</evidence>
<dbReference type="CDD" id="cd03786">
    <property type="entry name" value="GTB_UDP-GlcNAc_2-Epimerase"/>
    <property type="match status" value="1"/>
</dbReference>
<comment type="caution">
    <text evidence="6">The sequence shown here is derived from an EMBL/GenBank/DDBJ whole genome shotgun (WGS) entry which is preliminary data.</text>
</comment>
<dbReference type="InterPro" id="IPR029767">
    <property type="entry name" value="WecB-like"/>
</dbReference>
<dbReference type="GO" id="GO:0008761">
    <property type="term" value="F:UDP-N-acetylglucosamine 2-epimerase activity"/>
    <property type="evidence" value="ECO:0007669"/>
    <property type="project" value="UniProtKB-EC"/>
</dbReference>
<name>A0A8J6XV68_9BACT</name>
<dbReference type="Gene3D" id="3.40.50.2000">
    <property type="entry name" value="Glycogen Phosphorylase B"/>
    <property type="match status" value="2"/>
</dbReference>
<evidence type="ECO:0000256" key="3">
    <source>
        <dbReference type="ARBA" id="ARBA00038858"/>
    </source>
</evidence>
<reference evidence="6 7" key="1">
    <citation type="submission" date="2020-08" db="EMBL/GenBank/DDBJ databases">
        <title>Acidobacteriota in marine sediments use diverse sulfur dissimilation pathways.</title>
        <authorList>
            <person name="Wasmund K."/>
        </authorList>
    </citation>
    <scope>NUCLEOTIDE SEQUENCE [LARGE SCALE GENOMIC DNA]</scope>
    <source>
        <strain evidence="6">MAG AM4</strain>
    </source>
</reference>
<protein>
    <recommendedName>
        <fullName evidence="3">UDP-N-acetylglucosamine 2-epimerase (non-hydrolyzing)</fullName>
        <ecNumber evidence="3">5.1.3.14</ecNumber>
    </recommendedName>
</protein>
<evidence type="ECO:0000256" key="1">
    <source>
        <dbReference type="ARBA" id="ARBA00023235"/>
    </source>
</evidence>
<dbReference type="Proteomes" id="UP000648239">
    <property type="component" value="Unassembled WGS sequence"/>
</dbReference>
<evidence type="ECO:0000259" key="5">
    <source>
        <dbReference type="Pfam" id="PF02350"/>
    </source>
</evidence>
<evidence type="ECO:0000313" key="7">
    <source>
        <dbReference type="Proteomes" id="UP000648239"/>
    </source>
</evidence>
<comment type="similarity">
    <text evidence="2 4">Belongs to the UDP-N-acetylglucosamine 2-epimerase family.</text>
</comment>
<dbReference type="SUPFAM" id="SSF53756">
    <property type="entry name" value="UDP-Glycosyltransferase/glycogen phosphorylase"/>
    <property type="match status" value="1"/>
</dbReference>
<organism evidence="6 7">
    <name type="scientific">Candidatus Polarisedimenticola svalbardensis</name>
    <dbReference type="NCBI Taxonomy" id="2886004"/>
    <lineage>
        <taxon>Bacteria</taxon>
        <taxon>Pseudomonadati</taxon>
        <taxon>Acidobacteriota</taxon>
        <taxon>Candidatus Polarisedimenticolia</taxon>
        <taxon>Candidatus Polarisedimenticolales</taxon>
        <taxon>Candidatus Polarisedimenticolaceae</taxon>
        <taxon>Candidatus Polarisedimenticola</taxon>
    </lineage>
</organism>
<dbReference type="PANTHER" id="PTHR43174">
    <property type="entry name" value="UDP-N-ACETYLGLUCOSAMINE 2-EPIMERASE"/>
    <property type="match status" value="1"/>
</dbReference>
<keyword evidence="1 4" id="KW-0413">Isomerase</keyword>
<dbReference type="Pfam" id="PF02350">
    <property type="entry name" value="Epimerase_2"/>
    <property type="match status" value="1"/>
</dbReference>
<gene>
    <name evidence="6" type="primary">wecB</name>
    <name evidence="6" type="ORF">IFK94_10635</name>
</gene>
<dbReference type="NCBIfam" id="TIGR00236">
    <property type="entry name" value="wecB"/>
    <property type="match status" value="1"/>
</dbReference>